<gene>
    <name evidence="2" type="ordered locus">Clocl_4015</name>
</gene>
<organism evidence="2 3">
    <name type="scientific">Acetivibrio clariflavus (strain DSM 19732 / NBRC 101661 / EBR45)</name>
    <name type="common">Clostridium clariflavum</name>
    <dbReference type="NCBI Taxonomy" id="720554"/>
    <lineage>
        <taxon>Bacteria</taxon>
        <taxon>Bacillati</taxon>
        <taxon>Bacillota</taxon>
        <taxon>Clostridia</taxon>
        <taxon>Eubacteriales</taxon>
        <taxon>Oscillospiraceae</taxon>
        <taxon>Acetivibrio</taxon>
    </lineage>
</organism>
<dbReference type="EMBL" id="CP003065">
    <property type="protein sequence ID" value="AEV70451.1"/>
    <property type="molecule type" value="Genomic_DNA"/>
</dbReference>
<dbReference type="eggNOG" id="COG3087">
    <property type="taxonomic scope" value="Bacteria"/>
</dbReference>
<feature type="region of interest" description="Disordered" evidence="1">
    <location>
        <begin position="187"/>
        <end position="212"/>
    </location>
</feature>
<evidence type="ECO:0000313" key="3">
    <source>
        <dbReference type="Proteomes" id="UP000005435"/>
    </source>
</evidence>
<dbReference type="Proteomes" id="UP000005435">
    <property type="component" value="Chromosome"/>
</dbReference>
<dbReference type="HOGENOM" id="CLU_634168_0_0_9"/>
<feature type="compositionally biased region" description="Basic and acidic residues" evidence="1">
    <location>
        <begin position="233"/>
        <end position="267"/>
    </location>
</feature>
<reference evidence="2 3" key="2">
    <citation type="journal article" date="2012" name="Stand. Genomic Sci.">
        <title>Complete Genome Sequence of Clostridium clariflavum DSM 19732.</title>
        <authorList>
            <person name="Izquierdo J.A."/>
            <person name="Goodwin L."/>
            <person name="Davenport K.W."/>
            <person name="Teshima H."/>
            <person name="Bruce D."/>
            <person name="Detter C."/>
            <person name="Tapia R."/>
            <person name="Han S."/>
            <person name="Land M."/>
            <person name="Hauser L."/>
            <person name="Jeffries C.D."/>
            <person name="Han J."/>
            <person name="Pitluck S."/>
            <person name="Nolan M."/>
            <person name="Chen A."/>
            <person name="Huntemann M."/>
            <person name="Mavromatis K."/>
            <person name="Mikhailova N."/>
            <person name="Liolios K."/>
            <person name="Woyke T."/>
            <person name="Lynd L.R."/>
        </authorList>
    </citation>
    <scope>NUCLEOTIDE SEQUENCE [LARGE SCALE GENOMIC DNA]</scope>
    <source>
        <strain evidence="3">DSM 19732 / NBRC 101661 / EBR45</strain>
    </source>
</reference>
<dbReference type="KEGG" id="ccl:Clocl_4015"/>
<dbReference type="AlphaFoldDB" id="G8LST8"/>
<feature type="compositionally biased region" description="Basic and acidic residues" evidence="1">
    <location>
        <begin position="287"/>
        <end position="297"/>
    </location>
</feature>
<proteinExistence type="predicted"/>
<name>G8LST8_ACECE</name>
<dbReference type="OrthoDB" id="1705475at2"/>
<accession>G8LST8</accession>
<sequence>MDSKFKYQRSFFIFDEEDGGFGTDQKPSGHVKVEIKEGKGKLYCQVNNLSEDNGKIQYQLFLIKSDGYKVVPVRVGNIELKRNRGDLVWDFDPYNIGKTNLSFDKFNVIAVLANYADKENDYIICPLSAYKNGKVEWRQQLNEVLQQEKFSMKLLNKNQGNDDIPNKISNESFEAINKKQEVVENKQIKVDSKETASGEKEPNYGQKPDDLLKIETDNEHKLDIEDYIEPLEKDKINKESKPEENQAEKESVNKEAVEEKNAEEKTSQENSLEENITEENIIEENVTQEKKIKEKKNQPPGKSYSSYNGSKLFDIYTDEISNDVNDNTKLNTSCMNCIFLNNKKEDKPQIKEFSSEELHRQFDSIFERYSPFLAKRTDYIWWKVASPVHLNNILYNFGIQIPFLFNPLVLMAHNKYNHLIVGIYRDDIHQRDYIVCGVPGIYWVDEKPFGNACRWAQVEGNTPTYGAFGYWIVYINPKTGKVLAIDE</sequence>
<evidence type="ECO:0000313" key="2">
    <source>
        <dbReference type="EMBL" id="AEV70451.1"/>
    </source>
</evidence>
<feature type="compositionally biased region" description="Acidic residues" evidence="1">
    <location>
        <begin position="271"/>
        <end position="282"/>
    </location>
</feature>
<evidence type="ECO:0000256" key="1">
    <source>
        <dbReference type="SAM" id="MobiDB-lite"/>
    </source>
</evidence>
<dbReference type="STRING" id="720554.Clocl_4015"/>
<feature type="region of interest" description="Disordered" evidence="1">
    <location>
        <begin position="233"/>
        <end position="305"/>
    </location>
</feature>
<keyword evidence="3" id="KW-1185">Reference proteome</keyword>
<protein>
    <submittedName>
        <fullName evidence="2">Uncharacterized protein</fullName>
    </submittedName>
</protein>
<dbReference type="RefSeq" id="WP_014256950.1">
    <property type="nucleotide sequence ID" value="NC_016627.1"/>
</dbReference>
<reference evidence="3" key="1">
    <citation type="submission" date="2011-12" db="EMBL/GenBank/DDBJ databases">
        <title>Complete sequence of Clostridium clariflavum DSM 19732.</title>
        <authorList>
            <consortium name="US DOE Joint Genome Institute"/>
            <person name="Lucas S."/>
            <person name="Han J."/>
            <person name="Lapidus A."/>
            <person name="Cheng J.-F."/>
            <person name="Goodwin L."/>
            <person name="Pitluck S."/>
            <person name="Peters L."/>
            <person name="Teshima H."/>
            <person name="Detter J.C."/>
            <person name="Han C."/>
            <person name="Tapia R."/>
            <person name="Land M."/>
            <person name="Hauser L."/>
            <person name="Kyrpides N."/>
            <person name="Ivanova N."/>
            <person name="Pagani I."/>
            <person name="Kitzmiller T."/>
            <person name="Lynd L."/>
            <person name="Izquierdo J."/>
            <person name="Woyke T."/>
        </authorList>
    </citation>
    <scope>NUCLEOTIDE SEQUENCE [LARGE SCALE GENOMIC DNA]</scope>
    <source>
        <strain evidence="3">DSM 19732 / NBRC 101661 / EBR45</strain>
    </source>
</reference>